<comment type="caution">
    <text evidence="1">The sequence shown here is derived from an EMBL/GenBank/DDBJ whole genome shotgun (WGS) entry which is preliminary data.</text>
</comment>
<organism evidence="1 2">
    <name type="scientific">Nemania bipapillata</name>
    <dbReference type="NCBI Taxonomy" id="110536"/>
    <lineage>
        <taxon>Eukaryota</taxon>
        <taxon>Fungi</taxon>
        <taxon>Dikarya</taxon>
        <taxon>Ascomycota</taxon>
        <taxon>Pezizomycotina</taxon>
        <taxon>Sordariomycetes</taxon>
        <taxon>Xylariomycetidae</taxon>
        <taxon>Xylariales</taxon>
        <taxon>Xylariaceae</taxon>
        <taxon>Nemania</taxon>
    </lineage>
</organism>
<keyword evidence="2" id="KW-1185">Reference proteome</keyword>
<protein>
    <submittedName>
        <fullName evidence="1">Uncharacterized protein</fullName>
    </submittedName>
</protein>
<evidence type="ECO:0000313" key="2">
    <source>
        <dbReference type="Proteomes" id="UP001153334"/>
    </source>
</evidence>
<evidence type="ECO:0000313" key="1">
    <source>
        <dbReference type="EMBL" id="KAJ8120223.1"/>
    </source>
</evidence>
<gene>
    <name evidence="1" type="ORF">ONZ43_g3011</name>
</gene>
<dbReference type="EMBL" id="JAPESX010000668">
    <property type="protein sequence ID" value="KAJ8120223.1"/>
    <property type="molecule type" value="Genomic_DNA"/>
</dbReference>
<dbReference type="Proteomes" id="UP001153334">
    <property type="component" value="Unassembled WGS sequence"/>
</dbReference>
<proteinExistence type="predicted"/>
<sequence length="191" mass="22256">MAHQSRNPAGIQPLFNESEIETLLAWDQQQGEAATAASRSLVAQRLQTSAARMAAQKVTFIRDHLNQYSIRNRPLFEAFLMRVFEMIFDIRSTITQDTRTVLEIDSESGWPNLKIKVPHPMTPVIIDSLRASTRNFLWKMAEVRAPELPQEVRVIWQLCYVGEIREVEYFWGNETWQFGRLDRPKEPQLVR</sequence>
<reference evidence="1" key="1">
    <citation type="submission" date="2022-11" db="EMBL/GenBank/DDBJ databases">
        <title>Genome Sequence of Nemania bipapillata.</title>
        <authorList>
            <person name="Buettner E."/>
        </authorList>
    </citation>
    <scope>NUCLEOTIDE SEQUENCE</scope>
    <source>
        <strain evidence="1">CP14</strain>
    </source>
</reference>
<name>A0ACC2IZ26_9PEZI</name>
<accession>A0ACC2IZ26</accession>